<feature type="region of interest" description="Disordered" evidence="16">
    <location>
        <begin position="82"/>
        <end position="501"/>
    </location>
</feature>
<feature type="compositionally biased region" description="Low complexity" evidence="16">
    <location>
        <begin position="397"/>
        <end position="419"/>
    </location>
</feature>
<evidence type="ECO:0000313" key="19">
    <source>
        <dbReference type="Proteomes" id="UP000242875"/>
    </source>
</evidence>
<sequence length="816" mass="85474">MTTQDTRPKGDRTKSQVQDSDEVKLLRSQYGSTLPTLKEMFPDWKEEDLLFAVKEADGDIELAVGRISEGHANQWGEVLSKKQKNALKEKTKPAQPVATNASAGRGAPNDRGRGRDGRGRGDRGRGASRGGPSARGARPSAPAAAAATAATTAASGWGSNDAAPSTASGWDSAEPSTAAPGWVDESTTAATTGWSDTLAPSQPVSATSAPKTAPSAAAPATAHAPAKTAPSSWASIFKQPPKPEPVPEPVQPAKPATDSKTHPQKLDSTLPTSTIPSQPKADNESLDKTAKPAAEEQREATYADSAKNDVQYEKSTAFDSKDSPIAPPGFGKPKTPIARRLKQDAPVVMPSGNSALGSVGVQFGSLSLNDNEPSTTSYDETADERNKLAASDASQTQQLQNPSVQSSQQPSQIPSQAGQATSQFGRAPIAQNAANASAQQNQYAPQSSAFGSASYLKQQQADTTNLPGGYMGQQPQVPGQMQQQHPGTTEHAASPYGNYLPNQTNPALSGFGMGPMGSLPSGYGDLYGDAGRGNMGYYDPSSYNQNQSTAAYQGRDNKYSADQSTLGGTTPTGTNASQAGQQSIPGQHQQSTPQQQAYPNMGGMPYYYPYYMPNQYPTYQQSGYGQPYMNKNMYPMYNTQHSHKPGAAHSPYGLGNQHLYQSHGSPAASSPYDDMSGLHNQSPVSMGAMGAHDYGQKGYMGNQQGFFGGASSQQPQAGGLNSQQKNASGSNQGSGDLSGISPYKYGSGDKSGSGNATGSQQSGQGQAGAANLNTQSQAGMHMNPSYYGQQMFGYGYPQSQQYQSQGGYQAHGNGRS</sequence>
<dbReference type="AlphaFoldDB" id="A0A261Y0H7"/>
<feature type="compositionally biased region" description="Pro residues" evidence="16">
    <location>
        <begin position="240"/>
        <end position="252"/>
    </location>
</feature>
<evidence type="ECO:0000256" key="12">
    <source>
        <dbReference type="ARBA" id="ARBA00022895"/>
    </source>
</evidence>
<feature type="compositionally biased region" description="Polar residues" evidence="16">
    <location>
        <begin position="560"/>
        <end position="586"/>
    </location>
</feature>
<dbReference type="PANTHER" id="PTHR16308">
    <property type="entry name" value="UBIQUITIN ASSOCIATED PROTEIN 2-LIKE/LINGERER"/>
    <property type="match status" value="1"/>
</dbReference>
<comment type="caution">
    <text evidence="18">The sequence shown here is derived from an EMBL/GenBank/DDBJ whole genome shotgun (WGS) entry which is preliminary data.</text>
</comment>
<evidence type="ECO:0000256" key="13">
    <source>
        <dbReference type="ARBA" id="ARBA00023125"/>
    </source>
</evidence>
<evidence type="ECO:0000259" key="17">
    <source>
        <dbReference type="PROSITE" id="PS51140"/>
    </source>
</evidence>
<dbReference type="InterPro" id="IPR041803">
    <property type="entry name" value="DEF1_CUE"/>
</dbReference>
<feature type="compositionally biased region" description="Polar residues" evidence="16">
    <location>
        <begin position="658"/>
        <end position="668"/>
    </location>
</feature>
<evidence type="ECO:0000256" key="6">
    <source>
        <dbReference type="ARBA" id="ARBA00022454"/>
    </source>
</evidence>
<dbReference type="PANTHER" id="PTHR16308:SF13">
    <property type="entry name" value="PROTEIN LINGERER"/>
    <property type="match status" value="1"/>
</dbReference>
<proteinExistence type="inferred from homology"/>
<feature type="region of interest" description="Disordered" evidence="16">
    <location>
        <begin position="1"/>
        <end position="21"/>
    </location>
</feature>
<evidence type="ECO:0000256" key="11">
    <source>
        <dbReference type="ARBA" id="ARBA00022843"/>
    </source>
</evidence>
<dbReference type="Proteomes" id="UP000242875">
    <property type="component" value="Unassembled WGS sequence"/>
</dbReference>
<dbReference type="InterPro" id="IPR003892">
    <property type="entry name" value="CUE"/>
</dbReference>
<feature type="compositionally biased region" description="Polar residues" evidence="16">
    <location>
        <begin position="185"/>
        <end position="204"/>
    </location>
</feature>
<feature type="compositionally biased region" description="Low complexity" evidence="16">
    <location>
        <begin position="472"/>
        <end position="487"/>
    </location>
</feature>
<evidence type="ECO:0000256" key="7">
    <source>
        <dbReference type="ARBA" id="ARBA00022490"/>
    </source>
</evidence>
<dbReference type="GO" id="GO:0043130">
    <property type="term" value="F:ubiquitin binding"/>
    <property type="evidence" value="ECO:0007669"/>
    <property type="project" value="InterPro"/>
</dbReference>
<keyword evidence="6" id="KW-0158">Chromosome</keyword>
<accession>A0A261Y0H7</accession>
<feature type="compositionally biased region" description="Low complexity" evidence="16">
    <location>
        <begin position="587"/>
        <end position="598"/>
    </location>
</feature>
<keyword evidence="11" id="KW-0832">Ubl conjugation</keyword>
<comment type="similarity">
    <text evidence="4">Belongs to the DEF1 family.</text>
</comment>
<feature type="compositionally biased region" description="Low complexity" evidence="16">
    <location>
        <begin position="205"/>
        <end position="232"/>
    </location>
</feature>
<dbReference type="Pfam" id="PF02845">
    <property type="entry name" value="CUE"/>
    <property type="match status" value="1"/>
</dbReference>
<dbReference type="GO" id="GO:0003677">
    <property type="term" value="F:DNA binding"/>
    <property type="evidence" value="ECO:0007669"/>
    <property type="project" value="UniProtKB-KW"/>
</dbReference>
<keyword evidence="7" id="KW-0963">Cytoplasm</keyword>
<feature type="compositionally biased region" description="Low complexity" evidence="16">
    <location>
        <begin position="741"/>
        <end position="770"/>
    </location>
</feature>
<feature type="compositionally biased region" description="Low complexity" evidence="16">
    <location>
        <begin position="130"/>
        <end position="156"/>
    </location>
</feature>
<dbReference type="GO" id="GO:0005634">
    <property type="term" value="C:nucleus"/>
    <property type="evidence" value="ECO:0007669"/>
    <property type="project" value="UniProtKB-SubCell"/>
</dbReference>
<evidence type="ECO:0000256" key="5">
    <source>
        <dbReference type="ARBA" id="ARBA00020536"/>
    </source>
</evidence>
<feature type="compositionally biased region" description="Polar residues" evidence="16">
    <location>
        <begin position="364"/>
        <end position="379"/>
    </location>
</feature>
<keyword evidence="14" id="KW-0234">DNA repair</keyword>
<keyword evidence="13" id="KW-0238">DNA-binding</keyword>
<dbReference type="OrthoDB" id="5396806at2759"/>
<feature type="region of interest" description="Disordered" evidence="16">
    <location>
        <begin position="553"/>
        <end position="598"/>
    </location>
</feature>
<dbReference type="GO" id="GO:0000781">
    <property type="term" value="C:chromosome, telomeric region"/>
    <property type="evidence" value="ECO:0007669"/>
    <property type="project" value="UniProtKB-SubCell"/>
</dbReference>
<dbReference type="PROSITE" id="PS51140">
    <property type="entry name" value="CUE"/>
    <property type="match status" value="1"/>
</dbReference>
<feature type="compositionally biased region" description="Basic and acidic residues" evidence="16">
    <location>
        <begin position="1"/>
        <end position="14"/>
    </location>
</feature>
<protein>
    <recommendedName>
        <fullName evidence="5">RNA polymerase II degradation factor 1</fullName>
    </recommendedName>
</protein>
<evidence type="ECO:0000256" key="10">
    <source>
        <dbReference type="ARBA" id="ARBA00022786"/>
    </source>
</evidence>
<evidence type="ECO:0000256" key="15">
    <source>
        <dbReference type="ARBA" id="ARBA00023242"/>
    </source>
</evidence>
<organism evidence="18 19">
    <name type="scientific">Bifiguratus adelaidae</name>
    <dbReference type="NCBI Taxonomy" id="1938954"/>
    <lineage>
        <taxon>Eukaryota</taxon>
        <taxon>Fungi</taxon>
        <taxon>Fungi incertae sedis</taxon>
        <taxon>Mucoromycota</taxon>
        <taxon>Mucoromycotina</taxon>
        <taxon>Endogonomycetes</taxon>
        <taxon>Endogonales</taxon>
        <taxon>Endogonales incertae sedis</taxon>
        <taxon>Bifiguratus</taxon>
    </lineage>
</organism>
<keyword evidence="12" id="KW-0779">Telomere</keyword>
<gene>
    <name evidence="18" type="ORF">BZG36_03399</name>
</gene>
<keyword evidence="15" id="KW-0539">Nucleus</keyword>
<feature type="compositionally biased region" description="Polar residues" evidence="16">
    <location>
        <begin position="720"/>
        <end position="735"/>
    </location>
</feature>
<evidence type="ECO:0000256" key="4">
    <source>
        <dbReference type="ARBA" id="ARBA00005491"/>
    </source>
</evidence>
<feature type="compositionally biased region" description="Polar residues" evidence="16">
    <location>
        <begin position="266"/>
        <end position="277"/>
    </location>
</feature>
<evidence type="ECO:0000256" key="8">
    <source>
        <dbReference type="ARBA" id="ARBA00022553"/>
    </source>
</evidence>
<dbReference type="EMBL" id="MVBO01000054">
    <property type="protein sequence ID" value="OZJ04093.1"/>
    <property type="molecule type" value="Genomic_DNA"/>
</dbReference>
<keyword evidence="9" id="KW-0227">DNA damage</keyword>
<feature type="compositionally biased region" description="Low complexity" evidence="16">
    <location>
        <begin position="430"/>
        <end position="449"/>
    </location>
</feature>
<keyword evidence="19" id="KW-1185">Reference proteome</keyword>
<feature type="compositionally biased region" description="Polar residues" evidence="16">
    <location>
        <begin position="455"/>
        <end position="466"/>
    </location>
</feature>
<comment type="subcellular location">
    <subcellularLocation>
        <location evidence="3">Chromosome</location>
        <location evidence="3">Telomere</location>
    </subcellularLocation>
    <subcellularLocation>
        <location evidence="2">Cytoplasm</location>
    </subcellularLocation>
    <subcellularLocation>
        <location evidence="1">Nucleus</location>
    </subcellularLocation>
</comment>
<feature type="compositionally biased region" description="Basic and acidic residues" evidence="16">
    <location>
        <begin position="281"/>
        <end position="312"/>
    </location>
</feature>
<evidence type="ECO:0000313" key="18">
    <source>
        <dbReference type="EMBL" id="OZJ04093.1"/>
    </source>
</evidence>
<dbReference type="GO" id="GO:0005737">
    <property type="term" value="C:cytoplasm"/>
    <property type="evidence" value="ECO:0007669"/>
    <property type="project" value="UniProtKB-SubCell"/>
</dbReference>
<feature type="compositionally biased region" description="Basic and acidic residues" evidence="16">
    <location>
        <begin position="108"/>
        <end position="125"/>
    </location>
</feature>
<feature type="region of interest" description="Disordered" evidence="16">
    <location>
        <begin position="641"/>
        <end position="689"/>
    </location>
</feature>
<evidence type="ECO:0000256" key="1">
    <source>
        <dbReference type="ARBA" id="ARBA00004123"/>
    </source>
</evidence>
<keyword evidence="10" id="KW-0833">Ubl conjugation pathway</keyword>
<dbReference type="CDD" id="cd14368">
    <property type="entry name" value="CUE_DEF1_like"/>
    <property type="match status" value="1"/>
</dbReference>
<keyword evidence="8" id="KW-0597">Phosphoprotein</keyword>
<reference evidence="18 19" key="1">
    <citation type="journal article" date="2017" name="Mycologia">
        <title>Bifiguratus adelaidae, gen. et sp. nov., a new member of Mucoromycotina in endophytic and soil-dwelling habitats.</title>
        <authorList>
            <person name="Torres-Cruz T.J."/>
            <person name="Billingsley Tobias T.L."/>
            <person name="Almatruk M."/>
            <person name="Hesse C."/>
            <person name="Kuske C.R."/>
            <person name="Desiro A."/>
            <person name="Benucci G.M."/>
            <person name="Bonito G."/>
            <person name="Stajich J.E."/>
            <person name="Dunlap C."/>
            <person name="Arnold A.E."/>
            <person name="Porras-Alfaro A."/>
        </authorList>
    </citation>
    <scope>NUCLEOTIDE SEQUENCE [LARGE SCALE GENOMIC DNA]</scope>
    <source>
        <strain evidence="18 19">AZ0501</strain>
    </source>
</reference>
<name>A0A261Y0H7_9FUNG</name>
<evidence type="ECO:0000256" key="14">
    <source>
        <dbReference type="ARBA" id="ARBA00023204"/>
    </source>
</evidence>
<feature type="compositionally biased region" description="Low complexity" evidence="16">
    <location>
        <begin position="705"/>
        <end position="719"/>
    </location>
</feature>
<evidence type="ECO:0000256" key="3">
    <source>
        <dbReference type="ARBA" id="ARBA00004574"/>
    </source>
</evidence>
<evidence type="ECO:0000256" key="2">
    <source>
        <dbReference type="ARBA" id="ARBA00004496"/>
    </source>
</evidence>
<evidence type="ECO:0000256" key="9">
    <source>
        <dbReference type="ARBA" id="ARBA00022763"/>
    </source>
</evidence>
<dbReference type="InterPro" id="IPR051833">
    <property type="entry name" value="TC-DDR_regulator"/>
</dbReference>
<evidence type="ECO:0000256" key="16">
    <source>
        <dbReference type="SAM" id="MobiDB-lite"/>
    </source>
</evidence>
<feature type="domain" description="CUE" evidence="17">
    <location>
        <begin position="29"/>
        <end position="72"/>
    </location>
</feature>
<dbReference type="GO" id="GO:0006281">
    <property type="term" value="P:DNA repair"/>
    <property type="evidence" value="ECO:0007669"/>
    <property type="project" value="UniProtKB-KW"/>
</dbReference>
<feature type="region of interest" description="Disordered" evidence="16">
    <location>
        <begin position="705"/>
        <end position="784"/>
    </location>
</feature>